<feature type="compositionally biased region" description="Polar residues" evidence="1">
    <location>
        <begin position="83"/>
        <end position="122"/>
    </location>
</feature>
<comment type="caution">
    <text evidence="3">The sequence shown here is derived from an EMBL/GenBank/DDBJ whole genome shotgun (WGS) entry which is preliminary data.</text>
</comment>
<dbReference type="OrthoDB" id="5377952at2759"/>
<feature type="region of interest" description="Disordered" evidence="1">
    <location>
        <begin position="28"/>
        <end position="57"/>
    </location>
</feature>
<feature type="domain" description="Inner kinetochore subunit AME1" evidence="2">
    <location>
        <begin position="566"/>
        <end position="801"/>
    </location>
</feature>
<feature type="compositionally biased region" description="Basic residues" evidence="1">
    <location>
        <begin position="354"/>
        <end position="367"/>
    </location>
</feature>
<evidence type="ECO:0000313" key="4">
    <source>
        <dbReference type="Proteomes" id="UP000191285"/>
    </source>
</evidence>
<feature type="compositionally biased region" description="Basic residues" evidence="1">
    <location>
        <begin position="524"/>
        <end position="534"/>
    </location>
</feature>
<feature type="compositionally biased region" description="Basic and acidic residues" evidence="1">
    <location>
        <begin position="558"/>
        <end position="567"/>
    </location>
</feature>
<evidence type="ECO:0000256" key="1">
    <source>
        <dbReference type="SAM" id="MobiDB-lite"/>
    </source>
</evidence>
<evidence type="ECO:0000259" key="2">
    <source>
        <dbReference type="Pfam" id="PF20994"/>
    </source>
</evidence>
<feature type="compositionally biased region" description="Basic residues" evidence="1">
    <location>
        <begin position="483"/>
        <end position="495"/>
    </location>
</feature>
<gene>
    <name evidence="3" type="ORF">PENSTE_c042G04783</name>
</gene>
<feature type="compositionally biased region" description="Polar residues" evidence="1">
    <location>
        <begin position="280"/>
        <end position="295"/>
    </location>
</feature>
<sequence length="810" mass="89027">MDRPRSTQVPTAVGASTLFTTNSTRLFRRRSSIMASTREERQQMRQRGAATRKTKEVDFGFSFGGPAFGISEPAQPFIAPESVISSQTKTIASTSKTPSQNPPSQTEPPRSKPQNTPGSARNNRPPRLSAYDIPLDGVPEQTRSNKRRKINPPENEAHISPQQNSQSVARGSTATTVSSPETQAEHTQAPATEAPQPQTTNNASELPSSLSPVTQAPEQTEVDPNSTINEKETNATASVDQLQEPVGATPNRSRSSKSKSPQVEREADTNEPPAKKTRKANSPTQANQENTNEQLNEAPRKSISSPSKAKRKSKANVPAKPSETVDAPGTSHDSTADSSAEHVGSGAATNDKRTRPKAASKKKKPGKRGTEQVYGKDNQSPDAEERVHETSHEQRDQQEQTQPASPHRNKRTRPSLAKNSDNTETESRPQVPMDPIPDAGESSQAGASRTRKQTKKKATLPEPETNGEANEEPVTEVVEPRSRKGRSGPKAKRGTKGQMETETREEEPSQEPEQVVEPEPQSQRRGKPGRKTKRDTRTEASPAEEPAETEETEPSDQTQRKPREPRGETVPVTIHRLANVSALGGIYTSGNGPDEEEGRPDEQSTEQSTKFPSRGGVNSADVLSQICRETLEKTLTTLKTAIENESNAARRAEWSRKRKAVEIFGMELDGRLLDLSEMLDSNFVLGVQLKKAKRDMLELRSHLHQVRRERESIALQMDRVRSKHMEEENAKTTRATINNSVHTLELALDRSQHRGSTSNEPSSTELEFLLRTVAEEVSSRAPGAQGGLLHQIQSFNAQLESTARQLERSR</sequence>
<feature type="region of interest" description="Disordered" evidence="1">
    <location>
        <begin position="79"/>
        <end position="618"/>
    </location>
</feature>
<dbReference type="InterPro" id="IPR048743">
    <property type="entry name" value="AME1"/>
</dbReference>
<keyword evidence="4" id="KW-1185">Reference proteome</keyword>
<evidence type="ECO:0000313" key="3">
    <source>
        <dbReference type="EMBL" id="OQE13856.1"/>
    </source>
</evidence>
<feature type="compositionally biased region" description="Acidic residues" evidence="1">
    <location>
        <begin position="503"/>
        <end position="516"/>
    </location>
</feature>
<feature type="compositionally biased region" description="Basic residues" evidence="1">
    <location>
        <begin position="449"/>
        <end position="458"/>
    </location>
</feature>
<dbReference type="AlphaFoldDB" id="A0A1V6SIS5"/>
<protein>
    <recommendedName>
        <fullName evidence="2">Inner kinetochore subunit AME1 domain-containing protein</fullName>
    </recommendedName>
</protein>
<dbReference type="EMBL" id="MLKD01000042">
    <property type="protein sequence ID" value="OQE13856.1"/>
    <property type="molecule type" value="Genomic_DNA"/>
</dbReference>
<reference evidence="4" key="1">
    <citation type="journal article" date="2017" name="Nat. Microbiol.">
        <title>Global analysis of biosynthetic gene clusters reveals vast potential of secondary metabolite production in Penicillium species.</title>
        <authorList>
            <person name="Nielsen J.C."/>
            <person name="Grijseels S."/>
            <person name="Prigent S."/>
            <person name="Ji B."/>
            <person name="Dainat J."/>
            <person name="Nielsen K.F."/>
            <person name="Frisvad J.C."/>
            <person name="Workman M."/>
            <person name="Nielsen J."/>
        </authorList>
    </citation>
    <scope>NUCLEOTIDE SEQUENCE [LARGE SCALE GENOMIC DNA]</scope>
    <source>
        <strain evidence="4">IBT 24891</strain>
    </source>
</reference>
<accession>A0A1V6SIS5</accession>
<feature type="compositionally biased region" description="Acidic residues" evidence="1">
    <location>
        <begin position="545"/>
        <end position="554"/>
    </location>
</feature>
<feature type="compositionally biased region" description="Polar residues" evidence="1">
    <location>
        <begin position="160"/>
        <end position="241"/>
    </location>
</feature>
<dbReference type="Pfam" id="PF20994">
    <property type="entry name" value="CENPU"/>
    <property type="match status" value="1"/>
</dbReference>
<proteinExistence type="predicted"/>
<feature type="compositionally biased region" description="Basic and acidic residues" evidence="1">
    <location>
        <begin position="383"/>
        <end position="398"/>
    </location>
</feature>
<name>A0A1V6SIS5_9EURO</name>
<dbReference type="Proteomes" id="UP000191285">
    <property type="component" value="Unassembled WGS sequence"/>
</dbReference>
<organism evidence="3 4">
    <name type="scientific">Penicillium steckii</name>
    <dbReference type="NCBI Taxonomy" id="303698"/>
    <lineage>
        <taxon>Eukaryota</taxon>
        <taxon>Fungi</taxon>
        <taxon>Dikarya</taxon>
        <taxon>Ascomycota</taxon>
        <taxon>Pezizomycotina</taxon>
        <taxon>Eurotiomycetes</taxon>
        <taxon>Eurotiomycetidae</taxon>
        <taxon>Eurotiales</taxon>
        <taxon>Aspergillaceae</taxon>
        <taxon>Penicillium</taxon>
    </lineage>
</organism>